<dbReference type="InterPro" id="IPR055493">
    <property type="entry name" value="DUF7065"/>
</dbReference>
<dbReference type="Pfam" id="PF23212">
    <property type="entry name" value="DUF7064"/>
    <property type="match status" value="1"/>
</dbReference>
<dbReference type="RefSeq" id="WP_008344914.1">
    <property type="nucleotide sequence ID" value="NZ_JFHD01000049.1"/>
</dbReference>
<evidence type="ECO:0000259" key="1">
    <source>
        <dbReference type="Pfam" id="PF23212"/>
    </source>
</evidence>
<evidence type="ECO:0000313" key="4">
    <source>
        <dbReference type="Proteomes" id="UP000027451"/>
    </source>
</evidence>
<dbReference type="InterPro" id="IPR055492">
    <property type="entry name" value="DUF7064"/>
</dbReference>
<evidence type="ECO:0000259" key="2">
    <source>
        <dbReference type="Pfam" id="PF23213"/>
    </source>
</evidence>
<dbReference type="EMBL" id="JFHD01000049">
    <property type="protein sequence ID" value="KDR25321.1"/>
    <property type="molecule type" value="Genomic_DNA"/>
</dbReference>
<reference evidence="3 4" key="1">
    <citation type="submission" date="2014-03" db="EMBL/GenBank/DDBJ databases">
        <title>Draft Genome Sequences of Four Burkholderia Strains.</title>
        <authorList>
            <person name="Liu X.Y."/>
            <person name="Li C.X."/>
            <person name="Xu J.H."/>
        </authorList>
    </citation>
    <scope>NUCLEOTIDE SEQUENCE [LARGE SCALE GENOMIC DNA]</scope>
    <source>
        <strain evidence="3 4">OP-1</strain>
    </source>
</reference>
<evidence type="ECO:0008006" key="5">
    <source>
        <dbReference type="Google" id="ProtNLM"/>
    </source>
</evidence>
<protein>
    <recommendedName>
        <fullName evidence="5">AttH domain-containing protein</fullName>
    </recommendedName>
</protein>
<feature type="domain" description="DUF7065" evidence="2">
    <location>
        <begin position="16"/>
        <end position="174"/>
    </location>
</feature>
<comment type="caution">
    <text evidence="3">The sequence shown here is derived from an EMBL/GenBank/DDBJ whole genome shotgun (WGS) entry which is preliminary data.</text>
</comment>
<dbReference type="AlphaFoldDB" id="A0A656Q979"/>
<dbReference type="Pfam" id="PF23213">
    <property type="entry name" value="DUF7065"/>
    <property type="match status" value="1"/>
</dbReference>
<dbReference type="Proteomes" id="UP000027451">
    <property type="component" value="Unassembled WGS sequence"/>
</dbReference>
<name>A0A656Q979_9BURK</name>
<sequence>MKPNYEKFEGYIKSDGNPHWNQSYYYNAYDPVTRVGILIRVGIQESRQDTNTWFIVFQDGLPIFTRTNMNLPYSAGRPLEGLEIAGMRIHAEIPLKKTRISLSADGFSADFTWDELHPMEDNVAMTNDTEGSFARELSHVHLEGTSTITGHFVHRGVRTDVNAKGFRDIAAGPRNWDALLHYRLAWPVFENGTAFAGVHGISTEKQSAYMRMYHDGTQWRRVTHIDDQMVFASNQTSVESAQWTFTDDLGRTFEMSGKPLFTWLFPLDTFVLCEQMMEFRLGDGTIGYGLYETGYRLPWRGIE</sequence>
<keyword evidence="4" id="KW-1185">Reference proteome</keyword>
<accession>A0A656Q979</accession>
<dbReference type="OrthoDB" id="115252at2"/>
<evidence type="ECO:0000313" key="3">
    <source>
        <dbReference type="EMBL" id="KDR25321.1"/>
    </source>
</evidence>
<gene>
    <name evidence="3" type="ORF">BG60_28740</name>
</gene>
<organism evidence="3 4">
    <name type="scientific">Caballeronia zhejiangensis</name>
    <dbReference type="NCBI Taxonomy" id="871203"/>
    <lineage>
        <taxon>Bacteria</taxon>
        <taxon>Pseudomonadati</taxon>
        <taxon>Pseudomonadota</taxon>
        <taxon>Betaproteobacteria</taxon>
        <taxon>Burkholderiales</taxon>
        <taxon>Burkholderiaceae</taxon>
        <taxon>Caballeronia</taxon>
    </lineage>
</organism>
<proteinExistence type="predicted"/>
<feature type="domain" description="DUF7064" evidence="1">
    <location>
        <begin position="175"/>
        <end position="293"/>
    </location>
</feature>